<dbReference type="Pfam" id="PF14127">
    <property type="entry name" value="DUF4294"/>
    <property type="match status" value="1"/>
</dbReference>
<dbReference type="Proteomes" id="UP000555103">
    <property type="component" value="Unassembled WGS sequence"/>
</dbReference>
<dbReference type="EMBL" id="JACIEP010000003">
    <property type="protein sequence ID" value="MBB4035080.1"/>
    <property type="molecule type" value="Genomic_DNA"/>
</dbReference>
<evidence type="ECO:0000313" key="3">
    <source>
        <dbReference type="Proteomes" id="UP000555103"/>
    </source>
</evidence>
<organism evidence="2 3">
    <name type="scientific">Dysgonomonas hofstadii</name>
    <dbReference type="NCBI Taxonomy" id="637886"/>
    <lineage>
        <taxon>Bacteria</taxon>
        <taxon>Pseudomonadati</taxon>
        <taxon>Bacteroidota</taxon>
        <taxon>Bacteroidia</taxon>
        <taxon>Bacteroidales</taxon>
        <taxon>Dysgonomonadaceae</taxon>
        <taxon>Dysgonomonas</taxon>
    </lineage>
</organism>
<proteinExistence type="predicted"/>
<dbReference type="GO" id="GO:0016787">
    <property type="term" value="F:hydrolase activity"/>
    <property type="evidence" value="ECO:0007669"/>
    <property type="project" value="UniProtKB-KW"/>
</dbReference>
<dbReference type="InterPro" id="IPR025636">
    <property type="entry name" value="DUF4294"/>
</dbReference>
<gene>
    <name evidence="2" type="ORF">GGR21_000969</name>
</gene>
<keyword evidence="2" id="KW-0378">Hydrolase</keyword>
<evidence type="ECO:0000256" key="1">
    <source>
        <dbReference type="SAM" id="SignalP"/>
    </source>
</evidence>
<protein>
    <submittedName>
        <fullName evidence="2">Membrane-associated HD superfamily phosphohydrolase</fullName>
    </submittedName>
</protein>
<sequence length="209" mass="24488">MKKVVFILCVCAMFSSYAKAQDEKPKTYIDVAGIYEGDTIAWFQLRPVYIFAPRKFKNNKERQEYTKLVRDVKKTYPYARKITEAIIETYEYMETLPTEKEKQKYLEDVQKFMMDEYKPQMKKMTKNQGKILVKLVDRECNTSSYNIVKAIVGSFKAGVYQTFAGLFGNSLKTKYDPEGKDAEIEAIVIQIEQGTVDYYYSINYHGYKK</sequence>
<reference evidence="2 3" key="1">
    <citation type="submission" date="2020-08" db="EMBL/GenBank/DDBJ databases">
        <title>Genomic Encyclopedia of Type Strains, Phase IV (KMG-IV): sequencing the most valuable type-strain genomes for metagenomic binning, comparative biology and taxonomic classification.</title>
        <authorList>
            <person name="Goeker M."/>
        </authorList>
    </citation>
    <scope>NUCLEOTIDE SEQUENCE [LARGE SCALE GENOMIC DNA]</scope>
    <source>
        <strain evidence="2 3">DSM 104969</strain>
    </source>
</reference>
<feature type="chain" id="PRO_5032403391" evidence="1">
    <location>
        <begin position="21"/>
        <end position="209"/>
    </location>
</feature>
<keyword evidence="3" id="KW-1185">Reference proteome</keyword>
<accession>A0A840CGJ5</accession>
<dbReference type="AlphaFoldDB" id="A0A840CGJ5"/>
<dbReference type="RefSeq" id="WP_183306030.1">
    <property type="nucleotide sequence ID" value="NZ_JACIEP010000003.1"/>
</dbReference>
<name>A0A840CGJ5_9BACT</name>
<keyword evidence="1" id="KW-0732">Signal</keyword>
<evidence type="ECO:0000313" key="2">
    <source>
        <dbReference type="EMBL" id="MBB4035080.1"/>
    </source>
</evidence>
<feature type="signal peptide" evidence="1">
    <location>
        <begin position="1"/>
        <end position="20"/>
    </location>
</feature>
<comment type="caution">
    <text evidence="2">The sequence shown here is derived from an EMBL/GenBank/DDBJ whole genome shotgun (WGS) entry which is preliminary data.</text>
</comment>